<reference evidence="6" key="2">
    <citation type="submission" date="2017-04" db="EMBL/GenBank/DDBJ databases">
        <title>Finegoldia magna isolated from orthopedic joint implant-associated infections.</title>
        <authorList>
            <person name="Bjorklund S."/>
            <person name="Bruggemann H."/>
            <person name="Jensen A."/>
            <person name="Hellmark B."/>
            <person name="Soderquist B."/>
        </authorList>
    </citation>
    <scope>NUCLEOTIDE SEQUENCE [LARGE SCALE GENOMIC DNA]</scope>
    <source>
        <strain evidence="6">12T273</strain>
    </source>
</reference>
<keyword evidence="1" id="KW-0378">Hydrolase</keyword>
<reference evidence="5 7" key="3">
    <citation type="submission" date="2020-05" db="EMBL/GenBank/DDBJ databases">
        <title>FDA dAtabase for Regulatory Grade micrObial Sequences (FDA-ARGOS): Supporting development and validation of Infectious Disease Dx tests.</title>
        <authorList>
            <person name="Pederson C."/>
            <person name="Tallon L."/>
            <person name="Sadzewicz L."/>
            <person name="Zhao X."/>
            <person name="Vavikolanu K."/>
            <person name="Mehta A."/>
            <person name="Aluvathingal J."/>
            <person name="Nadendla S."/>
            <person name="Myers T."/>
            <person name="Yan Y."/>
            <person name="Sichtig H."/>
        </authorList>
    </citation>
    <scope>NUCLEOTIDE SEQUENCE [LARGE SCALE GENOMIC DNA]</scope>
    <source>
        <strain evidence="5 7">FDAARGOS_764</strain>
    </source>
</reference>
<dbReference type="SUPFAM" id="SSF63817">
    <property type="entry name" value="Sortase"/>
    <property type="match status" value="1"/>
</dbReference>
<keyword evidence="3" id="KW-0472">Membrane</keyword>
<sequence>MWKKIKHNFVFILIFLLGFGVMMYPVISRLYYRVDSTNQVKEFDKAVKGLSKEELDKRLALAKGYNDSLNNVVSKDPYDKKNQEEGRKAYARMLEVKEKIGHVEIPKINQDLPMYAGTSEDVLQIGIGHLEGTSLPIGGNNTHAVLTAHSGLPTAKLFTDLKMMKIGDKFYVHNIFGTLAYQVDQIKIVEPSNFNDLLIVKGHDYCTLLTCTPIMINSHRLLVRGHRVPYVPAVDEALIADNKASYIYRYLFYVSLVIIAILLYLIYRQRKAKKKLKELDVEDKHEEV</sequence>
<keyword evidence="3" id="KW-0812">Transmembrane</keyword>
<dbReference type="Gene3D" id="2.40.260.10">
    <property type="entry name" value="Sortase"/>
    <property type="match status" value="1"/>
</dbReference>
<accession>A0A233VPE0</accession>
<dbReference type="EMBL" id="CP054000">
    <property type="protein sequence ID" value="QKH79331.1"/>
    <property type="molecule type" value="Genomic_DNA"/>
</dbReference>
<dbReference type="Pfam" id="PF04203">
    <property type="entry name" value="Sortase"/>
    <property type="match status" value="1"/>
</dbReference>
<dbReference type="InterPro" id="IPR023365">
    <property type="entry name" value="Sortase_dom-sf"/>
</dbReference>
<evidence type="ECO:0000313" key="6">
    <source>
        <dbReference type="Proteomes" id="UP000215546"/>
    </source>
</evidence>
<dbReference type="RefSeq" id="WP_002841901.1">
    <property type="nucleotide sequence ID" value="NZ_CP054000.1"/>
</dbReference>
<evidence type="ECO:0000313" key="5">
    <source>
        <dbReference type="EMBL" id="QKH79331.1"/>
    </source>
</evidence>
<organism evidence="4 6">
    <name type="scientific">Finegoldia magna</name>
    <name type="common">Peptostreptococcus magnus</name>
    <dbReference type="NCBI Taxonomy" id="1260"/>
    <lineage>
        <taxon>Bacteria</taxon>
        <taxon>Bacillati</taxon>
        <taxon>Bacillota</taxon>
        <taxon>Tissierellia</taxon>
        <taxon>Tissierellales</taxon>
        <taxon>Peptoniphilaceae</taxon>
        <taxon>Finegoldia</taxon>
    </lineage>
</organism>
<name>A0A233VPE0_FINMA</name>
<feature type="active site" description="Proton donor/acceptor" evidence="2">
    <location>
        <position position="149"/>
    </location>
</feature>
<dbReference type="Proteomes" id="UP000215546">
    <property type="component" value="Unassembled WGS sequence"/>
</dbReference>
<dbReference type="NCBIfam" id="NF033745">
    <property type="entry name" value="class_C_sortase"/>
    <property type="match status" value="1"/>
</dbReference>
<feature type="transmembrane region" description="Helical" evidence="3">
    <location>
        <begin position="247"/>
        <end position="267"/>
    </location>
</feature>
<keyword evidence="3" id="KW-1133">Transmembrane helix</keyword>
<dbReference type="AlphaFoldDB" id="A0A233VPE0"/>
<evidence type="ECO:0000256" key="3">
    <source>
        <dbReference type="SAM" id="Phobius"/>
    </source>
</evidence>
<dbReference type="Proteomes" id="UP000502899">
    <property type="component" value="Chromosome"/>
</dbReference>
<dbReference type="CDD" id="cd05827">
    <property type="entry name" value="Sortase_C"/>
    <property type="match status" value="1"/>
</dbReference>
<dbReference type="InterPro" id="IPR042002">
    <property type="entry name" value="Sortase_C"/>
</dbReference>
<reference evidence="4" key="1">
    <citation type="journal article" date="2017" name="J. Clin. Microbiol.">
        <title>Finegoldia magna Isolated from Orthopedic Joint Implant-Associated Infections.</title>
        <authorList>
            <person name="Soderquist B."/>
            <person name="Bjorklund S."/>
            <person name="Hellmark B."/>
            <person name="Jensen A."/>
            <person name="Bruggemann H."/>
        </authorList>
    </citation>
    <scope>NUCLEOTIDE SEQUENCE</scope>
    <source>
        <strain evidence="4">12T273</strain>
    </source>
</reference>
<dbReference type="NCBIfam" id="TIGR01076">
    <property type="entry name" value="sortase_fam"/>
    <property type="match status" value="1"/>
</dbReference>
<dbReference type="EMBL" id="NDYE01000004">
    <property type="protein sequence ID" value="OXZ34217.1"/>
    <property type="molecule type" value="Genomic_DNA"/>
</dbReference>
<protein>
    <submittedName>
        <fullName evidence="4">Class C sortase</fullName>
    </submittedName>
</protein>
<proteinExistence type="predicted"/>
<evidence type="ECO:0000256" key="2">
    <source>
        <dbReference type="PIRSR" id="PIRSR605754-1"/>
    </source>
</evidence>
<evidence type="ECO:0000313" key="7">
    <source>
        <dbReference type="Proteomes" id="UP000502899"/>
    </source>
</evidence>
<evidence type="ECO:0000256" key="1">
    <source>
        <dbReference type="ARBA" id="ARBA00022801"/>
    </source>
</evidence>
<dbReference type="GO" id="GO:0016787">
    <property type="term" value="F:hydrolase activity"/>
    <property type="evidence" value="ECO:0007669"/>
    <property type="project" value="UniProtKB-KW"/>
</dbReference>
<dbReference type="InterPro" id="IPR005754">
    <property type="entry name" value="Sortase"/>
</dbReference>
<feature type="active site" description="Acyl-thioester intermediate" evidence="2">
    <location>
        <position position="211"/>
    </location>
</feature>
<gene>
    <name evidence="4" type="ORF">B9N55_01390</name>
    <name evidence="5" type="ORF">FOC70_02765</name>
</gene>
<evidence type="ECO:0000313" key="4">
    <source>
        <dbReference type="EMBL" id="OXZ34217.1"/>
    </source>
</evidence>